<evidence type="ECO:0000313" key="1">
    <source>
        <dbReference type="EMBL" id="XBO36970.1"/>
    </source>
</evidence>
<organism evidence="1">
    <name type="scientific">Alsobacter sp. KACC 23698</name>
    <dbReference type="NCBI Taxonomy" id="3149229"/>
    <lineage>
        <taxon>Bacteria</taxon>
        <taxon>Pseudomonadati</taxon>
        <taxon>Pseudomonadota</taxon>
        <taxon>Alphaproteobacteria</taxon>
        <taxon>Hyphomicrobiales</taxon>
        <taxon>Alsobacteraceae</taxon>
        <taxon>Alsobacter</taxon>
    </lineage>
</organism>
<accession>A0AAU7J9W4</accession>
<protein>
    <submittedName>
        <fullName evidence="1">Uncharacterized protein</fullName>
    </submittedName>
</protein>
<sequence>MADLDKLEAAIRRMDPLERGDFLAITLARLEAKPEASYVLNRIERVWRDEAYFLPPGFDRERPDPGLLKCLGYRVGRTQGQPAQIRIMIIFFLLSAETLPPVKDALYMGEWGDAWSRKRLDKFVRVQKRLIEEAAEDYRQDLAIAEREEDIKVARWAWEQYNEKGIGGV</sequence>
<gene>
    <name evidence="1" type="ORF">ABEG18_14620</name>
</gene>
<dbReference type="AlphaFoldDB" id="A0AAU7J9W4"/>
<dbReference type="EMBL" id="CP157484">
    <property type="protein sequence ID" value="XBO36970.1"/>
    <property type="molecule type" value="Genomic_DNA"/>
</dbReference>
<reference evidence="1" key="1">
    <citation type="submission" date="2024-05" db="EMBL/GenBank/DDBJ databases">
        <authorList>
            <person name="Kim S."/>
            <person name="Heo J."/>
            <person name="Choi H."/>
            <person name="Choi Y."/>
            <person name="Kwon S.-W."/>
            <person name="Kim Y."/>
        </authorList>
    </citation>
    <scope>NUCLEOTIDE SEQUENCE</scope>
    <source>
        <strain evidence="1">KACC 23698</strain>
    </source>
</reference>
<dbReference type="RefSeq" id="WP_406853792.1">
    <property type="nucleotide sequence ID" value="NZ_CP157484.1"/>
</dbReference>
<proteinExistence type="predicted"/>
<name>A0AAU7J9W4_9HYPH</name>